<protein>
    <recommendedName>
        <fullName evidence="4">Outer membrane protein beta-barrel domain-containing protein</fullName>
    </recommendedName>
</protein>
<dbReference type="Proteomes" id="UP001338309">
    <property type="component" value="Unassembled WGS sequence"/>
</dbReference>
<reference evidence="2 3" key="1">
    <citation type="submission" date="2023-08" db="EMBL/GenBank/DDBJ databases">
        <title>Draft genome sequence of Algoriphagus confluentis.</title>
        <authorList>
            <person name="Takatani N."/>
            <person name="Hosokawa M."/>
            <person name="Sawabe T."/>
        </authorList>
    </citation>
    <scope>NUCLEOTIDE SEQUENCE [LARGE SCALE GENOMIC DNA]</scope>
    <source>
        <strain evidence="2 3">NBRC 111222</strain>
    </source>
</reference>
<evidence type="ECO:0008006" key="4">
    <source>
        <dbReference type="Google" id="ProtNLM"/>
    </source>
</evidence>
<gene>
    <name evidence="2" type="ORF">Aconfl_42100</name>
</gene>
<accession>A0ABQ6PUB2</accession>
<feature type="chain" id="PRO_5046692110" description="Outer membrane protein beta-barrel domain-containing protein" evidence="1">
    <location>
        <begin position="33"/>
        <end position="212"/>
    </location>
</feature>
<dbReference type="EMBL" id="BTPD01000021">
    <property type="protein sequence ID" value="GMQ31565.1"/>
    <property type="molecule type" value="Genomic_DNA"/>
</dbReference>
<organism evidence="2 3">
    <name type="scientific">Algoriphagus confluentis</name>
    <dbReference type="NCBI Taxonomy" id="1697556"/>
    <lineage>
        <taxon>Bacteria</taxon>
        <taxon>Pseudomonadati</taxon>
        <taxon>Bacteroidota</taxon>
        <taxon>Cytophagia</taxon>
        <taxon>Cytophagales</taxon>
        <taxon>Cyclobacteriaceae</taxon>
        <taxon>Algoriphagus</taxon>
    </lineage>
</organism>
<evidence type="ECO:0000256" key="1">
    <source>
        <dbReference type="SAM" id="SignalP"/>
    </source>
</evidence>
<name>A0ABQ6PUB2_9BACT</name>
<proteinExistence type="predicted"/>
<feature type="signal peptide" evidence="1">
    <location>
        <begin position="1"/>
        <end position="32"/>
    </location>
</feature>
<sequence length="212" mass="23924">MARQLLIPNLMKANQLILLLIFFSSSQCLVQAQDRPKLQYTVGAGGSHDPNNMLYGLNFSNELNYRLGKRTSLNAGLLFYQSIGSFENDNFAPGQKNRNHSSGFFINPSFKYRLIQRPSEFNLSFALGPTLQLGGEGYIANINFFNPEDGPNLASFTDSYQRIGIFAELEAEWKTKNPNVRNAVSLAATGFDEYLRWYVHASYKIRFGIGKK</sequence>
<evidence type="ECO:0000313" key="2">
    <source>
        <dbReference type="EMBL" id="GMQ31565.1"/>
    </source>
</evidence>
<keyword evidence="1" id="KW-0732">Signal</keyword>
<keyword evidence="3" id="KW-1185">Reference proteome</keyword>
<comment type="caution">
    <text evidence="2">The sequence shown here is derived from an EMBL/GenBank/DDBJ whole genome shotgun (WGS) entry which is preliminary data.</text>
</comment>
<evidence type="ECO:0000313" key="3">
    <source>
        <dbReference type="Proteomes" id="UP001338309"/>
    </source>
</evidence>